<dbReference type="PANTHER" id="PTHR34219">
    <property type="entry name" value="IRON-REGULATED INNER MEMBRANE PROTEIN-RELATED"/>
    <property type="match status" value="1"/>
</dbReference>
<evidence type="ECO:0000313" key="3">
    <source>
        <dbReference type="Proteomes" id="UP000220133"/>
    </source>
</evidence>
<keyword evidence="3" id="KW-1185">Reference proteome</keyword>
<keyword evidence="1" id="KW-1133">Transmembrane helix</keyword>
<feature type="transmembrane region" description="Helical" evidence="1">
    <location>
        <begin position="383"/>
        <end position="404"/>
    </location>
</feature>
<evidence type="ECO:0000256" key="1">
    <source>
        <dbReference type="SAM" id="Phobius"/>
    </source>
</evidence>
<keyword evidence="1" id="KW-0472">Membrane</keyword>
<dbReference type="Pfam" id="PF03929">
    <property type="entry name" value="PepSY_TM"/>
    <property type="match status" value="1"/>
</dbReference>
<feature type="transmembrane region" description="Helical" evidence="1">
    <location>
        <begin position="32"/>
        <end position="56"/>
    </location>
</feature>
<proteinExistence type="predicted"/>
<dbReference type="KEGG" id="cbae:COR50_16575"/>
<evidence type="ECO:0000313" key="2">
    <source>
        <dbReference type="EMBL" id="ATL48647.1"/>
    </source>
</evidence>
<keyword evidence="1" id="KW-0812">Transmembrane</keyword>
<dbReference type="EMBL" id="CP023777">
    <property type="protein sequence ID" value="ATL48647.1"/>
    <property type="molecule type" value="Genomic_DNA"/>
</dbReference>
<dbReference type="OrthoDB" id="111691at2"/>
<reference evidence="2 3" key="1">
    <citation type="submission" date="2017-10" db="EMBL/GenBank/DDBJ databases">
        <title>Paenichitinophaga pekingensis gen. nov., sp. nov., isolated from activated sludge.</title>
        <authorList>
            <person name="Jin D."/>
            <person name="Kong X."/>
            <person name="Deng Y."/>
            <person name="Bai Z."/>
        </authorList>
    </citation>
    <scope>NUCLEOTIDE SEQUENCE [LARGE SCALE GENOMIC DNA]</scope>
    <source>
        <strain evidence="2 3">13</strain>
    </source>
</reference>
<feature type="transmembrane region" description="Helical" evidence="1">
    <location>
        <begin position="167"/>
        <end position="187"/>
    </location>
</feature>
<protein>
    <submittedName>
        <fullName evidence="2">Peptidase M4</fullName>
    </submittedName>
</protein>
<name>A0A291QXJ2_9BACT</name>
<organism evidence="2 3">
    <name type="scientific">Chitinophaga caeni</name>
    <dbReference type="NCBI Taxonomy" id="2029983"/>
    <lineage>
        <taxon>Bacteria</taxon>
        <taxon>Pseudomonadati</taxon>
        <taxon>Bacteroidota</taxon>
        <taxon>Chitinophagia</taxon>
        <taxon>Chitinophagales</taxon>
        <taxon>Chitinophagaceae</taxon>
        <taxon>Chitinophaga</taxon>
    </lineage>
</organism>
<gene>
    <name evidence="2" type="ORF">COR50_16575</name>
</gene>
<dbReference type="Proteomes" id="UP000220133">
    <property type="component" value="Chromosome"/>
</dbReference>
<feature type="transmembrane region" description="Helical" evidence="1">
    <location>
        <begin position="219"/>
        <end position="239"/>
    </location>
</feature>
<dbReference type="AlphaFoldDB" id="A0A291QXJ2"/>
<dbReference type="PANTHER" id="PTHR34219:SF3">
    <property type="entry name" value="BLL7967 PROTEIN"/>
    <property type="match status" value="1"/>
</dbReference>
<dbReference type="RefSeq" id="WP_098195020.1">
    <property type="nucleotide sequence ID" value="NZ_CP023777.1"/>
</dbReference>
<sequence length="428" mass="49039">MKLFTLRKGTHKIQNPRKKKGKSLFRKINDWLHLWLGLISGIVVFVVSITGCLYAFEREIRNVTEPYQYVSPQDQPFLLPSQIEPLARKYKYHSDTATVSLYGVQFGDPGQAAVVAYNDPKQGFTMIYMNPYSGKILKEKVLSKDFFRIVLSGHYYLFLPPKIGQPLVAWSILVFVVLMITGLIMWWPKKWNKTNRDKSFKVRWKANFKRLNYDLHNVLGFYVLLIGLILALTGLVWGFEWFESSAYFVTSGGQRYEKYTVPGSDTTLLASAKVGEPGARSPQDRIYLRLMKEYHGSKGVMDEGNIQITYPSTAKEPITVYYNPSGDTYYKRDIRFFDQYSLQELVGGGIYKRSYQESGFADKLSRMNYDIHVGAIAGLTGKIIAFFASLVCASLPVTGFYIWWGRRKKKHKKSIRLKIAGEAEGIES</sequence>
<dbReference type="InterPro" id="IPR005625">
    <property type="entry name" value="PepSY-ass_TM"/>
</dbReference>
<accession>A0A291QXJ2</accession>